<evidence type="ECO:0000313" key="2">
    <source>
        <dbReference type="EMBL" id="CAI8616455.1"/>
    </source>
</evidence>
<proteinExistence type="predicted"/>
<feature type="domain" description="F-box" evidence="1">
    <location>
        <begin position="12"/>
        <end position="45"/>
    </location>
</feature>
<accession>A0AAV1B545</accession>
<dbReference type="Gene3D" id="1.20.1280.50">
    <property type="match status" value="1"/>
</dbReference>
<dbReference type="InterPro" id="IPR036047">
    <property type="entry name" value="F-box-like_dom_sf"/>
</dbReference>
<dbReference type="InterPro" id="IPR055357">
    <property type="entry name" value="LRR_At1g61320_AtMIF1"/>
</dbReference>
<keyword evidence="3" id="KW-1185">Reference proteome</keyword>
<dbReference type="Pfam" id="PF23622">
    <property type="entry name" value="LRR_At1g61320_AtMIF1"/>
    <property type="match status" value="1"/>
</dbReference>
<organism evidence="2 3">
    <name type="scientific">Vicia faba</name>
    <name type="common">Broad bean</name>
    <name type="synonym">Faba vulgaris</name>
    <dbReference type="NCBI Taxonomy" id="3906"/>
    <lineage>
        <taxon>Eukaryota</taxon>
        <taxon>Viridiplantae</taxon>
        <taxon>Streptophyta</taxon>
        <taxon>Embryophyta</taxon>
        <taxon>Tracheophyta</taxon>
        <taxon>Spermatophyta</taxon>
        <taxon>Magnoliopsida</taxon>
        <taxon>eudicotyledons</taxon>
        <taxon>Gunneridae</taxon>
        <taxon>Pentapetalae</taxon>
        <taxon>rosids</taxon>
        <taxon>fabids</taxon>
        <taxon>Fabales</taxon>
        <taxon>Fabaceae</taxon>
        <taxon>Papilionoideae</taxon>
        <taxon>50 kb inversion clade</taxon>
        <taxon>NPAAA clade</taxon>
        <taxon>Hologalegina</taxon>
        <taxon>IRL clade</taxon>
        <taxon>Fabeae</taxon>
        <taxon>Vicia</taxon>
    </lineage>
</organism>
<reference evidence="2 3" key="1">
    <citation type="submission" date="2023-01" db="EMBL/GenBank/DDBJ databases">
        <authorList>
            <person name="Kreplak J."/>
        </authorList>
    </citation>
    <scope>NUCLEOTIDE SEQUENCE [LARGE SCALE GENOMIC DNA]</scope>
</reference>
<dbReference type="Gene3D" id="3.80.10.10">
    <property type="entry name" value="Ribonuclease Inhibitor"/>
    <property type="match status" value="1"/>
</dbReference>
<sequence length="478" mass="56074">MKKVEKLNKSELTELPELPDCVISHIFSMLSLKTLLKTSALSKQWFHEWGLRKMKDLNFDLHNMFDYNTMPELPKNLPLFQEVQSQFATRLNDFMLKYHSDMIRSIRVNFPLGRDHTNVIDRLIYKGILNGVNRIELLFACETDDDTEIEIDILKPYIFLFLFLSDSDSLTYLHLQNCHISVPMKFSGLKNLRTLVLHLVPLKQNMLQDLLLNCMHLENLTLDECTLNSDLKIISPTLLHLSIIDCCHKNCYSYKIMINIDALNLSSFEYRGYKSKTSIEAPKLLNVFWDAGVRKYSVYNFSRIARLHHVENLAMTIHHSQIAKLMKHLVQFQNLRQLELFIAGTDDPNIDYFWILDIVMASQHLQNLSLRIKNEHADKSHMIGFDRQRREYVGFYHNNLKYVKLYGCVCSSNIIELASQLLRSVNSLKQITFSSRHDSYIGAERWTEGFDRCCWFDQNLIHELLKDEVNEQCQLIIL</sequence>
<name>A0AAV1B545_VICFA</name>
<dbReference type="Pfam" id="PF00646">
    <property type="entry name" value="F-box"/>
    <property type="match status" value="1"/>
</dbReference>
<dbReference type="PANTHER" id="PTHR34145:SF28">
    <property type="entry name" value="F-BOX DOMAIN-CONTAINING PROTEIN"/>
    <property type="match status" value="1"/>
</dbReference>
<dbReference type="InterPro" id="IPR001810">
    <property type="entry name" value="F-box_dom"/>
</dbReference>
<dbReference type="PROSITE" id="PS50181">
    <property type="entry name" value="FBOX"/>
    <property type="match status" value="1"/>
</dbReference>
<dbReference type="SUPFAM" id="SSF52047">
    <property type="entry name" value="RNI-like"/>
    <property type="match status" value="1"/>
</dbReference>
<evidence type="ECO:0000259" key="1">
    <source>
        <dbReference type="PROSITE" id="PS50181"/>
    </source>
</evidence>
<dbReference type="SUPFAM" id="SSF81383">
    <property type="entry name" value="F-box domain"/>
    <property type="match status" value="1"/>
</dbReference>
<dbReference type="EMBL" id="OX451741">
    <property type="protein sequence ID" value="CAI8616455.1"/>
    <property type="molecule type" value="Genomic_DNA"/>
</dbReference>
<protein>
    <recommendedName>
        <fullName evidence="1">F-box domain-containing protein</fullName>
    </recommendedName>
</protein>
<dbReference type="InterPro" id="IPR032675">
    <property type="entry name" value="LRR_dom_sf"/>
</dbReference>
<dbReference type="InterPro" id="IPR053772">
    <property type="entry name" value="At1g61320/At1g61330-like"/>
</dbReference>
<dbReference type="Proteomes" id="UP001157006">
    <property type="component" value="Chromosome 6"/>
</dbReference>
<evidence type="ECO:0000313" key="3">
    <source>
        <dbReference type="Proteomes" id="UP001157006"/>
    </source>
</evidence>
<gene>
    <name evidence="2" type="ORF">VFH_VI029880</name>
</gene>
<dbReference type="PANTHER" id="PTHR34145">
    <property type="entry name" value="OS02G0105600 PROTEIN"/>
    <property type="match status" value="1"/>
</dbReference>
<dbReference type="AlphaFoldDB" id="A0AAV1B545"/>